<evidence type="ECO:0000313" key="2">
    <source>
        <dbReference type="Proteomes" id="UP000315534"/>
    </source>
</evidence>
<dbReference type="EMBL" id="SOIP01000258">
    <property type="protein sequence ID" value="TET81250.1"/>
    <property type="molecule type" value="Genomic_DNA"/>
</dbReference>
<accession>A0A523XPN6</accession>
<evidence type="ECO:0000313" key="1">
    <source>
        <dbReference type="EMBL" id="TET81250.1"/>
    </source>
</evidence>
<dbReference type="Proteomes" id="UP000315534">
    <property type="component" value="Unassembled WGS sequence"/>
</dbReference>
<sequence length="63" mass="7160">MRKKEEILNPLAPLSTPTEREIVEIEVLIDIRDVLREILTTLETSAGQRAFQIGQASLQEISR</sequence>
<protein>
    <submittedName>
        <fullName evidence="1">Uncharacterized protein</fullName>
    </submittedName>
</protein>
<proteinExistence type="predicted"/>
<comment type="caution">
    <text evidence="1">The sequence shown here is derived from an EMBL/GenBank/DDBJ whole genome shotgun (WGS) entry which is preliminary data.</text>
</comment>
<reference evidence="1 2" key="1">
    <citation type="submission" date="2019-03" db="EMBL/GenBank/DDBJ databases">
        <title>Metabolic potential of uncultured bacteria and archaea associated with petroleum seepage in deep-sea sediments.</title>
        <authorList>
            <person name="Dong X."/>
            <person name="Hubert C."/>
        </authorList>
    </citation>
    <scope>NUCLEOTIDE SEQUENCE [LARGE SCALE GENOMIC DNA]</scope>
    <source>
        <strain evidence="1">E29_bin36</strain>
    </source>
</reference>
<dbReference type="AlphaFoldDB" id="A0A523XPN6"/>
<organism evidence="1 2">
    <name type="scientific">candidate division TA06 bacterium</name>
    <dbReference type="NCBI Taxonomy" id="2250710"/>
    <lineage>
        <taxon>Bacteria</taxon>
        <taxon>Bacteria division TA06</taxon>
    </lineage>
</organism>
<name>A0A523XPN6_UNCT6</name>
<gene>
    <name evidence="1" type="ORF">E3J38_04225</name>
</gene>